<dbReference type="EMBL" id="JTCM02000030">
    <property type="protein sequence ID" value="NEU73877.1"/>
    <property type="molecule type" value="Genomic_DNA"/>
</dbReference>
<evidence type="ECO:0000256" key="1">
    <source>
        <dbReference type="SAM" id="Coils"/>
    </source>
</evidence>
<keyword evidence="2" id="KW-0812">Transmembrane</keyword>
<evidence type="ECO:0000313" key="3">
    <source>
        <dbReference type="EMBL" id="NEU73877.1"/>
    </source>
</evidence>
<comment type="caution">
    <text evidence="3">The sequence shown here is derived from an EMBL/GenBank/DDBJ whole genome shotgun (WGS) entry which is preliminary data.</text>
</comment>
<keyword evidence="2" id="KW-1133">Transmembrane helix</keyword>
<feature type="coiled-coil region" evidence="1">
    <location>
        <begin position="169"/>
        <end position="216"/>
    </location>
</feature>
<keyword evidence="1" id="KW-0175">Coiled coil</keyword>
<gene>
    <name evidence="3" type="ORF">PI95_015255</name>
</gene>
<dbReference type="AlphaFoldDB" id="A0A846H8E9"/>
<evidence type="ECO:0000313" key="4">
    <source>
        <dbReference type="Proteomes" id="UP000031549"/>
    </source>
</evidence>
<protein>
    <submittedName>
        <fullName evidence="3">Uncharacterized protein</fullName>
    </submittedName>
</protein>
<accession>A0A846H8E9</accession>
<evidence type="ECO:0000256" key="2">
    <source>
        <dbReference type="SAM" id="Phobius"/>
    </source>
</evidence>
<feature type="transmembrane region" description="Helical" evidence="2">
    <location>
        <begin position="16"/>
        <end position="35"/>
    </location>
</feature>
<sequence length="411" mass="46640">MNIAENNNNKIPNKKLVLVGLISVVLFAGGLIGWIKFKQEQEKKVQQSQALLTQACQTDISANSNFLDASKKVNEATKLLYSVPNIPGLSYQQAQTGLNNFSTCIKTVNAKENFFEAKRLSRKAFLFDDEMTLSVQEWEGMRSDLGKAIDLLKSIPNDVNTYPQSQKALKVYQNQFSKVNQRLQQEQTAVNAFNRAEDLNNEADQLTRNSPSLETLNEAESKVKDAIKLIKTIPQGTTVSQKSQDTILIYQDKIEGIRYLIGSRFLEPLVKLFSTFADSLNSKTEYQDYANKVKNLNKKFTDILKEAPVTKNHSSAKALRSALNKYNDALIVWQYCQQRKCQNSLSAGIIEFRNVLWIPDSFKIKNVPLTKKYKLKESSNIFTQKFVQLNQVRSAIWEQAESDIQEAQGQI</sequence>
<reference evidence="3 4" key="1">
    <citation type="journal article" date="2015" name="Genome Announc.">
        <title>Draft Genome Sequence of Cyanobacterium Hassallia byssoidea Strain VB512170, Isolated from Monuments in India.</title>
        <authorList>
            <person name="Singh D."/>
            <person name="Chandrababunaidu M.M."/>
            <person name="Panda A."/>
            <person name="Sen D."/>
            <person name="Bhattacharyya S."/>
            <person name="Adhikary S.P."/>
            <person name="Tripathy S."/>
        </authorList>
    </citation>
    <scope>NUCLEOTIDE SEQUENCE [LARGE SCALE GENOMIC DNA]</scope>
    <source>
        <strain evidence="3 4">VB512170</strain>
    </source>
</reference>
<keyword evidence="2" id="KW-0472">Membrane</keyword>
<name>A0A846H8E9_9CYAN</name>
<keyword evidence="4" id="KW-1185">Reference proteome</keyword>
<organism evidence="3 4">
    <name type="scientific">Hassallia byssoidea VB512170</name>
    <dbReference type="NCBI Taxonomy" id="1304833"/>
    <lineage>
        <taxon>Bacteria</taxon>
        <taxon>Bacillati</taxon>
        <taxon>Cyanobacteriota</taxon>
        <taxon>Cyanophyceae</taxon>
        <taxon>Nostocales</taxon>
        <taxon>Tolypothrichaceae</taxon>
        <taxon>Hassallia</taxon>
    </lineage>
</organism>
<proteinExistence type="predicted"/>
<dbReference type="RefSeq" id="WP_039739445.1">
    <property type="nucleotide sequence ID" value="NZ_JTCM02000030.1"/>
</dbReference>
<dbReference type="Proteomes" id="UP000031549">
    <property type="component" value="Unassembled WGS sequence"/>
</dbReference>